<feature type="transmembrane region" description="Helical" evidence="9">
    <location>
        <begin position="273"/>
        <end position="291"/>
    </location>
</feature>
<dbReference type="AlphaFoldDB" id="A0AAE1KKM8"/>
<evidence type="ECO:0000256" key="6">
    <source>
        <dbReference type="ARBA" id="ARBA00022989"/>
    </source>
</evidence>
<feature type="transmembrane region" description="Helical" evidence="9">
    <location>
        <begin position="303"/>
        <end position="323"/>
    </location>
</feature>
<reference evidence="10" key="1">
    <citation type="submission" date="2023-10" db="EMBL/GenBank/DDBJ databases">
        <title>Genome assemblies of two species of porcelain crab, Petrolisthes cinctipes and Petrolisthes manimaculis (Anomura: Porcellanidae).</title>
        <authorList>
            <person name="Angst P."/>
        </authorList>
    </citation>
    <scope>NUCLEOTIDE SEQUENCE</scope>
    <source>
        <strain evidence="10">PB745_01</strain>
        <tissue evidence="10">Gill</tissue>
    </source>
</reference>
<dbReference type="Pfam" id="PF13520">
    <property type="entry name" value="AA_permease_2"/>
    <property type="match status" value="1"/>
</dbReference>
<keyword evidence="6 9" id="KW-1133">Transmembrane helix</keyword>
<dbReference type="FunFam" id="1.20.1740.10:FF:000003">
    <property type="entry name" value="Y+L amino acid transporter 1 isoform X1"/>
    <property type="match status" value="1"/>
</dbReference>
<feature type="transmembrane region" description="Helical" evidence="9">
    <location>
        <begin position="186"/>
        <end position="208"/>
    </location>
</feature>
<comment type="caution">
    <text evidence="10">The sequence shown here is derived from an EMBL/GenBank/DDBJ whole genome shotgun (WGS) entry which is preliminary data.</text>
</comment>
<sequence>MLISDAGKILRLDMKTWLFGSGGSLSIFSAVDIYHKLADPIQSNKSHLMKSKQLDHDWQRLPPASIYLTDRIVQLASTVLVRCGQNLVTVGGDCGCVKLRTFTTALRLRMPHKGMMQLPTSETTEPLSTEMEPMTPTQDTGGDINHETKLKKELGLLEGVAIILGIIIGSGIFISPKGVLEETGSVGMSLVVWIMCGLLSMVGALCYAELGTSIPKSGGDYAYINTAFGSLPSFLFLWDANLIFVPTTNAIMGLTFAKYVIQPFFPGCEMPEAAIRLIAALAICFLTFINCWNVRLTTKLQDLFMITKVGALLIIILAGMVYLCMGHTSNFDNAFKGTSTEPGQIAVSFYSGIFSYAGWNYLNFMTEELQNPFVNLPRAIYISLPLVTLVYVLANIGYLAVLSPTDMLASDAIAVTFADRLMSSGNWVMPLLVALSAFGGLSVHIMTSSRLCFVGARQGHFPDCLSLINTKCSTPMSSLVFLGVLSLVYLCTTDIYMLIEYSSFVESMFILCSIAGLLYLRWKCPDMERPIKINIIIPIMFLLICGFLVFLPLYVRPFEVGMGLLITASGIPVYFLFIYINKPPVIKRVLRNLTVTTQNLFMSVKGD</sequence>
<evidence type="ECO:0000256" key="5">
    <source>
        <dbReference type="ARBA" id="ARBA00022692"/>
    </source>
</evidence>
<keyword evidence="11" id="KW-1185">Reference proteome</keyword>
<dbReference type="PANTHER" id="PTHR11785">
    <property type="entry name" value="AMINO ACID TRANSPORTER"/>
    <property type="match status" value="1"/>
</dbReference>
<evidence type="ECO:0000256" key="3">
    <source>
        <dbReference type="ARBA" id="ARBA00022448"/>
    </source>
</evidence>
<name>A0AAE1KKM8_PETCI</name>
<keyword evidence="7 9" id="KW-0472">Membrane</keyword>
<dbReference type="PANTHER" id="PTHR11785:SF240">
    <property type="entry name" value="LD25378P"/>
    <property type="match status" value="1"/>
</dbReference>
<dbReference type="Proteomes" id="UP001286313">
    <property type="component" value="Unassembled WGS sequence"/>
</dbReference>
<evidence type="ECO:0000256" key="8">
    <source>
        <dbReference type="SAM" id="MobiDB-lite"/>
    </source>
</evidence>
<feature type="transmembrane region" description="Helical" evidence="9">
    <location>
        <begin position="380"/>
        <end position="401"/>
    </location>
</feature>
<protein>
    <recommendedName>
        <fullName evidence="12">Y+L amino acid transporter 2</fullName>
    </recommendedName>
</protein>
<dbReference type="GO" id="GO:0005886">
    <property type="term" value="C:plasma membrane"/>
    <property type="evidence" value="ECO:0007669"/>
    <property type="project" value="UniProtKB-SubCell"/>
</dbReference>
<feature type="transmembrane region" description="Helical" evidence="9">
    <location>
        <begin position="220"/>
        <end position="238"/>
    </location>
</feature>
<feature type="transmembrane region" description="Helical" evidence="9">
    <location>
        <begin position="427"/>
        <end position="447"/>
    </location>
</feature>
<evidence type="ECO:0000256" key="7">
    <source>
        <dbReference type="ARBA" id="ARBA00023136"/>
    </source>
</evidence>
<dbReference type="GO" id="GO:0015179">
    <property type="term" value="F:L-amino acid transmembrane transporter activity"/>
    <property type="evidence" value="ECO:0007669"/>
    <property type="project" value="TreeGrafter"/>
</dbReference>
<organism evidence="10 11">
    <name type="scientific">Petrolisthes cinctipes</name>
    <name type="common">Flat porcelain crab</name>
    <dbReference type="NCBI Taxonomy" id="88211"/>
    <lineage>
        <taxon>Eukaryota</taxon>
        <taxon>Metazoa</taxon>
        <taxon>Ecdysozoa</taxon>
        <taxon>Arthropoda</taxon>
        <taxon>Crustacea</taxon>
        <taxon>Multicrustacea</taxon>
        <taxon>Malacostraca</taxon>
        <taxon>Eumalacostraca</taxon>
        <taxon>Eucarida</taxon>
        <taxon>Decapoda</taxon>
        <taxon>Pleocyemata</taxon>
        <taxon>Anomura</taxon>
        <taxon>Galatheoidea</taxon>
        <taxon>Porcellanidae</taxon>
        <taxon>Petrolisthes</taxon>
    </lineage>
</organism>
<evidence type="ECO:0000256" key="4">
    <source>
        <dbReference type="ARBA" id="ARBA00022475"/>
    </source>
</evidence>
<feature type="transmembrane region" description="Helical" evidence="9">
    <location>
        <begin position="505"/>
        <end position="522"/>
    </location>
</feature>
<dbReference type="EMBL" id="JAWQEG010001609">
    <property type="protein sequence ID" value="KAK3877911.1"/>
    <property type="molecule type" value="Genomic_DNA"/>
</dbReference>
<evidence type="ECO:0008006" key="12">
    <source>
        <dbReference type="Google" id="ProtNLM"/>
    </source>
</evidence>
<accession>A0AAE1KKM8</accession>
<comment type="similarity">
    <text evidence="2">Belongs to the amino acid-polyamine-organocation (APC) superfamily. L-type amino acid transporter (LAT) (TC 2.A.3.8) family.</text>
</comment>
<feature type="region of interest" description="Disordered" evidence="8">
    <location>
        <begin position="117"/>
        <end position="144"/>
    </location>
</feature>
<evidence type="ECO:0000313" key="11">
    <source>
        <dbReference type="Proteomes" id="UP001286313"/>
    </source>
</evidence>
<keyword evidence="3" id="KW-0813">Transport</keyword>
<feature type="transmembrane region" description="Helical" evidence="9">
    <location>
        <begin position="534"/>
        <end position="554"/>
    </location>
</feature>
<dbReference type="Gene3D" id="1.20.1740.10">
    <property type="entry name" value="Amino acid/polyamine transporter I"/>
    <property type="match status" value="1"/>
</dbReference>
<evidence type="ECO:0000256" key="1">
    <source>
        <dbReference type="ARBA" id="ARBA00004651"/>
    </source>
</evidence>
<proteinExistence type="inferred from homology"/>
<feature type="transmembrane region" description="Helical" evidence="9">
    <location>
        <begin position="479"/>
        <end position="499"/>
    </location>
</feature>
<evidence type="ECO:0000256" key="9">
    <source>
        <dbReference type="SAM" id="Phobius"/>
    </source>
</evidence>
<gene>
    <name evidence="10" type="ORF">Pcinc_017421</name>
</gene>
<dbReference type="InterPro" id="IPR050598">
    <property type="entry name" value="AminoAcid_Transporter"/>
</dbReference>
<feature type="transmembrane region" description="Helical" evidence="9">
    <location>
        <begin position="154"/>
        <end position="174"/>
    </location>
</feature>
<feature type="transmembrane region" description="Helical" evidence="9">
    <location>
        <begin position="560"/>
        <end position="580"/>
    </location>
</feature>
<evidence type="ECO:0000313" key="10">
    <source>
        <dbReference type="EMBL" id="KAK3877911.1"/>
    </source>
</evidence>
<keyword evidence="4" id="KW-1003">Cell membrane</keyword>
<feature type="compositionally biased region" description="Low complexity" evidence="8">
    <location>
        <begin position="118"/>
        <end position="137"/>
    </location>
</feature>
<dbReference type="InterPro" id="IPR002293">
    <property type="entry name" value="AA/rel_permease1"/>
</dbReference>
<evidence type="ECO:0000256" key="2">
    <source>
        <dbReference type="ARBA" id="ARBA00007040"/>
    </source>
</evidence>
<keyword evidence="5 9" id="KW-0812">Transmembrane</keyword>
<feature type="transmembrane region" description="Helical" evidence="9">
    <location>
        <begin position="343"/>
        <end position="359"/>
    </location>
</feature>
<comment type="subcellular location">
    <subcellularLocation>
        <location evidence="1">Cell membrane</location>
        <topology evidence="1">Multi-pass membrane protein</topology>
    </subcellularLocation>
</comment>